<dbReference type="GO" id="GO:0048544">
    <property type="term" value="P:recognition of pollen"/>
    <property type="evidence" value="ECO:0007669"/>
    <property type="project" value="InterPro"/>
</dbReference>
<evidence type="ECO:0000256" key="2">
    <source>
        <dbReference type="ARBA" id="ARBA00022729"/>
    </source>
</evidence>
<keyword evidence="5" id="KW-0472">Membrane</keyword>
<dbReference type="Gene3D" id="3.50.4.10">
    <property type="entry name" value="Hepatocyte Growth Factor"/>
    <property type="match status" value="1"/>
</dbReference>
<keyword evidence="8" id="KW-1185">Reference proteome</keyword>
<dbReference type="Pfam" id="PF11883">
    <property type="entry name" value="DUF3403"/>
    <property type="match status" value="1"/>
</dbReference>
<reference evidence="7 8" key="1">
    <citation type="submission" date="2020-10" db="EMBL/GenBank/DDBJ databases">
        <title>Plant Genome Project.</title>
        <authorList>
            <person name="Zhang R.-G."/>
        </authorList>
    </citation>
    <scope>NUCLEOTIDE SEQUENCE [LARGE SCALE GENOMIC DNA]</scope>
    <source>
        <strain evidence="7">FAFU-HL-1</strain>
        <tissue evidence="7">Leaf</tissue>
    </source>
</reference>
<dbReference type="Proteomes" id="UP000657918">
    <property type="component" value="Chromosome 16"/>
</dbReference>
<dbReference type="EMBL" id="JADGMS010000016">
    <property type="protein sequence ID" value="KAF9666862.1"/>
    <property type="molecule type" value="Genomic_DNA"/>
</dbReference>
<keyword evidence="5" id="KW-1133">Transmembrane helix</keyword>
<evidence type="ECO:0000313" key="7">
    <source>
        <dbReference type="EMBL" id="KAF9666862.1"/>
    </source>
</evidence>
<keyword evidence="2" id="KW-0732">Signal</keyword>
<evidence type="ECO:0000259" key="6">
    <source>
        <dbReference type="PROSITE" id="PS50948"/>
    </source>
</evidence>
<keyword evidence="4" id="KW-0675">Receptor</keyword>
<dbReference type="SMART" id="SM00473">
    <property type="entry name" value="PAN_AP"/>
    <property type="match status" value="1"/>
</dbReference>
<evidence type="ECO:0000256" key="1">
    <source>
        <dbReference type="ARBA" id="ARBA00022553"/>
    </source>
</evidence>
<dbReference type="PANTHER" id="PTHR32444:SF98">
    <property type="entry name" value="RECEPTOR-LIKE SERINE_THREONINE-PROTEIN KINASE"/>
    <property type="match status" value="1"/>
</dbReference>
<dbReference type="Pfam" id="PF00954">
    <property type="entry name" value="S_locus_glycop"/>
    <property type="match status" value="1"/>
</dbReference>
<accession>A0A835MHN7</accession>
<keyword evidence="3" id="KW-1015">Disulfide bond</keyword>
<name>A0A835MHN7_9ROSI</name>
<dbReference type="Pfam" id="PF08276">
    <property type="entry name" value="PAN_2"/>
    <property type="match status" value="1"/>
</dbReference>
<dbReference type="FunFam" id="3.50.4.10:FF:000002">
    <property type="entry name" value="G-type lectin S-receptor-like serine/threonine-protein kinase"/>
    <property type="match status" value="1"/>
</dbReference>
<dbReference type="CDD" id="cd01098">
    <property type="entry name" value="PAN_AP_plant"/>
    <property type="match status" value="1"/>
</dbReference>
<evidence type="ECO:0000256" key="5">
    <source>
        <dbReference type="SAM" id="Phobius"/>
    </source>
</evidence>
<dbReference type="InterPro" id="IPR021820">
    <property type="entry name" value="S-locus_recpt_kinase_C"/>
</dbReference>
<sequence length="423" mass="47927">MKYGISLVTGLNRYLTSWKSPSDPSTGQYTNKLDPNGLPQYFLSKGSVDQFRSGPWNGLRFSGMINLKPNPIYTFEFVFSQEEIYYKYQIANSSVLSRMVLSPDGVLQRFTWIDRTQDWNLYLTANMDNCDRFALCGAHGVCNINNSPACDCLTEFEPKSLEDWTTADWTQGCVRKVPLDCSNGEGFIKYTGIKVPDTRKSWYSKTMNLEECEVVCLKNCSCTAYANLDVRDGGSGCVLWFGDLIDIRQYNENGQDIYIRMAASVIDKRGKSRGKKQVRIIVIPISLLAFFLLALCLFLRFLRKNRTQQLTGEEHNLNLLGHAWMLHKEGRPLDLIDESIVDTCIISEVLRSIEVALLCVQKSPEDRPKMSNVVLMLSSDIVLPQPKEPGFFTERDLSNDSSSTIKHETSSVNELTSTLLEAR</sequence>
<dbReference type="PROSITE" id="PS50948">
    <property type="entry name" value="PAN"/>
    <property type="match status" value="1"/>
</dbReference>
<organism evidence="7 8">
    <name type="scientific">Salix dunnii</name>
    <dbReference type="NCBI Taxonomy" id="1413687"/>
    <lineage>
        <taxon>Eukaryota</taxon>
        <taxon>Viridiplantae</taxon>
        <taxon>Streptophyta</taxon>
        <taxon>Embryophyta</taxon>
        <taxon>Tracheophyta</taxon>
        <taxon>Spermatophyta</taxon>
        <taxon>Magnoliopsida</taxon>
        <taxon>eudicotyledons</taxon>
        <taxon>Gunneridae</taxon>
        <taxon>Pentapetalae</taxon>
        <taxon>rosids</taxon>
        <taxon>fabids</taxon>
        <taxon>Malpighiales</taxon>
        <taxon>Salicaceae</taxon>
        <taxon>Saliceae</taxon>
        <taxon>Salix</taxon>
    </lineage>
</organism>
<keyword evidence="5" id="KW-0812">Transmembrane</keyword>
<dbReference type="InterPro" id="IPR000858">
    <property type="entry name" value="S_locus_glycoprot_dom"/>
</dbReference>
<keyword evidence="1" id="KW-0597">Phosphoprotein</keyword>
<comment type="caution">
    <text evidence="7">The sequence shown here is derived from an EMBL/GenBank/DDBJ whole genome shotgun (WGS) entry which is preliminary data.</text>
</comment>
<dbReference type="PANTHER" id="PTHR32444">
    <property type="entry name" value="BULB-TYPE LECTIN DOMAIN-CONTAINING PROTEIN"/>
    <property type="match status" value="1"/>
</dbReference>
<evidence type="ECO:0000256" key="4">
    <source>
        <dbReference type="ARBA" id="ARBA00023170"/>
    </source>
</evidence>
<feature type="domain" description="Apple" evidence="6">
    <location>
        <begin position="181"/>
        <end position="262"/>
    </location>
</feature>
<dbReference type="GO" id="GO:0004674">
    <property type="term" value="F:protein serine/threonine kinase activity"/>
    <property type="evidence" value="ECO:0007669"/>
    <property type="project" value="InterPro"/>
</dbReference>
<dbReference type="OrthoDB" id="1910371at2759"/>
<protein>
    <recommendedName>
        <fullName evidence="6">Apple domain-containing protein</fullName>
    </recommendedName>
</protein>
<feature type="transmembrane region" description="Helical" evidence="5">
    <location>
        <begin position="278"/>
        <end position="302"/>
    </location>
</feature>
<evidence type="ECO:0000256" key="3">
    <source>
        <dbReference type="ARBA" id="ARBA00023157"/>
    </source>
</evidence>
<dbReference type="InterPro" id="IPR003609">
    <property type="entry name" value="Pan_app"/>
</dbReference>
<dbReference type="AlphaFoldDB" id="A0A835MHN7"/>
<evidence type="ECO:0000313" key="8">
    <source>
        <dbReference type="Proteomes" id="UP000657918"/>
    </source>
</evidence>
<dbReference type="Gene3D" id="1.10.510.10">
    <property type="entry name" value="Transferase(Phosphotransferase) domain 1"/>
    <property type="match status" value="1"/>
</dbReference>
<proteinExistence type="predicted"/>
<gene>
    <name evidence="7" type="ORF">SADUNF_Sadunf16G0272900</name>
</gene>